<dbReference type="GO" id="GO:0008270">
    <property type="term" value="F:zinc ion binding"/>
    <property type="evidence" value="ECO:0007669"/>
    <property type="project" value="UniProtKB-UniRule"/>
</dbReference>
<dbReference type="NCBIfam" id="NF004314">
    <property type="entry name" value="PRK05710.1-3"/>
    <property type="match status" value="1"/>
</dbReference>
<dbReference type="PANTHER" id="PTHR43311">
    <property type="entry name" value="GLUTAMATE--TRNA LIGASE"/>
    <property type="match status" value="1"/>
</dbReference>
<feature type="short sequence motif" description="'KMSKS' region" evidence="7">
    <location>
        <begin position="244"/>
        <end position="248"/>
    </location>
</feature>
<feature type="binding site" evidence="7">
    <location>
        <position position="188"/>
    </location>
    <ligand>
        <name>L-glutamate</name>
        <dbReference type="ChEBI" id="CHEBI:29985"/>
    </ligand>
</feature>
<keyword evidence="6 7" id="KW-0030">Aminoacyl-tRNA synthetase</keyword>
<dbReference type="InterPro" id="IPR001412">
    <property type="entry name" value="aa-tRNA-synth_I_CS"/>
</dbReference>
<feature type="binding site" evidence="7">
    <location>
        <position position="206"/>
    </location>
    <ligand>
        <name>L-glutamate</name>
        <dbReference type="ChEBI" id="CHEBI:29985"/>
    </ligand>
</feature>
<evidence type="ECO:0000256" key="4">
    <source>
        <dbReference type="ARBA" id="ARBA00022833"/>
    </source>
</evidence>
<evidence type="ECO:0000313" key="11">
    <source>
        <dbReference type="Proteomes" id="UP000215506"/>
    </source>
</evidence>
<comment type="function">
    <text evidence="7">Catalyzes the tRNA-independent activation of glutamate in presence of ATP and the subsequent transfer of glutamate onto a tRNA(Asp). Glutamate is transferred on the 2-amino-5-(4,5-dihydroxy-2-cyclopenten-1-yl) moiety of the queuosine in the wobble position of the QUC anticodon.</text>
</comment>
<dbReference type="PANTHER" id="PTHR43311:SF1">
    <property type="entry name" value="GLUTAMYL-Q TRNA(ASP) SYNTHETASE"/>
    <property type="match status" value="1"/>
</dbReference>
<keyword evidence="4 7" id="KW-0862">Zinc</keyword>
<dbReference type="Gene3D" id="3.40.50.620">
    <property type="entry name" value="HUPs"/>
    <property type="match status" value="1"/>
</dbReference>
<feature type="short sequence motif" description="'HIGH' region" evidence="7">
    <location>
        <begin position="19"/>
        <end position="29"/>
    </location>
</feature>
<dbReference type="GO" id="GO:0005524">
    <property type="term" value="F:ATP binding"/>
    <property type="evidence" value="ECO:0007669"/>
    <property type="project" value="UniProtKB-KW"/>
</dbReference>
<feature type="binding site" evidence="7">
    <location>
        <position position="108"/>
    </location>
    <ligand>
        <name>Zn(2+)</name>
        <dbReference type="ChEBI" id="CHEBI:29105"/>
    </ligand>
</feature>
<evidence type="ECO:0000256" key="3">
    <source>
        <dbReference type="ARBA" id="ARBA00022741"/>
    </source>
</evidence>
<sequence length="312" mass="34092">MSPAARMIPHTAGAGRFAPSPSGDLHLGNLRTALLAWLFARSTARNFRLRIEDLDRVRAGAEQRQLEDLAAIGLDWDGEVVRQSDRTARYAAAIERLDAAGMTYECYCTRREIQKAVSAPHGPMGAYPGTCRDLTEAQRAAKRAEGRPAALRLRARTTEFEITDEIHGRYRGLVDDFVLRRGDGTAAYNLAVVVDDAAQGFDQVVRGDDLLPSTPRQAYLATVLGFAVPAYAHVPLVLNTDGARLAKRDGAVTLRDRIALGETPRQVFTMLAASLGLRGETPRALLDQFTPATVPHAPWILDPAHPDPLRHS</sequence>
<evidence type="ECO:0000256" key="6">
    <source>
        <dbReference type="ARBA" id="ARBA00023146"/>
    </source>
</evidence>
<dbReference type="EC" id="6.1.1.-" evidence="7"/>
<dbReference type="NCBIfam" id="NF004315">
    <property type="entry name" value="PRK05710.1-4"/>
    <property type="match status" value="1"/>
</dbReference>
<dbReference type="EMBL" id="NGAF01000002">
    <property type="protein sequence ID" value="OXR46734.1"/>
    <property type="molecule type" value="Genomic_DNA"/>
</dbReference>
<comment type="cofactor">
    <cofactor evidence="7">
        <name>Zn(2+)</name>
        <dbReference type="ChEBI" id="CHEBI:29105"/>
    </cofactor>
    <text evidence="7">Binds 1 zinc ion per subunit.</text>
</comment>
<gene>
    <name evidence="7 10" type="primary">gluQ</name>
    <name evidence="10" type="ORF">B7C42_01711</name>
</gene>
<dbReference type="GO" id="GO:0006424">
    <property type="term" value="P:glutamyl-tRNA aminoacylation"/>
    <property type="evidence" value="ECO:0007669"/>
    <property type="project" value="InterPro"/>
</dbReference>
<comment type="caution">
    <text evidence="10">The sequence shown here is derived from an EMBL/GenBank/DDBJ whole genome shotgun (WGS) entry which is preliminary data.</text>
</comment>
<protein>
    <recommendedName>
        <fullName evidence="7">Glutamyl-Q tRNA(Asp) synthetase</fullName>
        <shortName evidence="7">Glu-Q-RSs</shortName>
        <ecNumber evidence="7">6.1.1.-</ecNumber>
    </recommendedName>
</protein>
<proteinExistence type="inferred from homology"/>
<evidence type="ECO:0000313" key="10">
    <source>
        <dbReference type="EMBL" id="OXR46734.1"/>
    </source>
</evidence>
<dbReference type="GO" id="GO:0004818">
    <property type="term" value="F:glutamate-tRNA ligase activity"/>
    <property type="evidence" value="ECO:0007669"/>
    <property type="project" value="TreeGrafter"/>
</dbReference>
<dbReference type="InterPro" id="IPR020058">
    <property type="entry name" value="Glu/Gln-tRNA-synth_Ib_cat-dom"/>
</dbReference>
<dbReference type="SUPFAM" id="SSF52374">
    <property type="entry name" value="Nucleotidylyl transferase"/>
    <property type="match status" value="1"/>
</dbReference>
<feature type="binding site" evidence="7">
    <location>
        <begin position="16"/>
        <end position="20"/>
    </location>
    <ligand>
        <name>L-glutamate</name>
        <dbReference type="ChEBI" id="CHEBI:29985"/>
    </ligand>
</feature>
<evidence type="ECO:0000259" key="9">
    <source>
        <dbReference type="Pfam" id="PF00749"/>
    </source>
</evidence>
<evidence type="ECO:0000256" key="1">
    <source>
        <dbReference type="ARBA" id="ARBA00022598"/>
    </source>
</evidence>
<dbReference type="AlphaFoldDB" id="A0A231HCT7"/>
<dbReference type="InterPro" id="IPR049940">
    <property type="entry name" value="GluQ/Sye"/>
</dbReference>
<evidence type="ECO:0000256" key="8">
    <source>
        <dbReference type="RuleBase" id="RU363037"/>
    </source>
</evidence>
<feature type="binding site" evidence="7">
    <location>
        <position position="127"/>
    </location>
    <ligand>
        <name>Zn(2+)</name>
        <dbReference type="ChEBI" id="CHEBI:29105"/>
    </ligand>
</feature>
<dbReference type="NCBIfam" id="TIGR03838">
    <property type="entry name" value="queuosine_YadB"/>
    <property type="match status" value="1"/>
</dbReference>
<comment type="similarity">
    <text evidence="7">Belongs to the class-I aminoacyl-tRNA synthetase family. GluQ subfamily.</text>
</comment>
<dbReference type="GO" id="GO:0005829">
    <property type="term" value="C:cytosol"/>
    <property type="evidence" value="ECO:0007669"/>
    <property type="project" value="TreeGrafter"/>
</dbReference>
<evidence type="ECO:0000256" key="2">
    <source>
        <dbReference type="ARBA" id="ARBA00022723"/>
    </source>
</evidence>
<organism evidence="10 11">
    <name type="scientific">Nocardia cerradoensis</name>
    <dbReference type="NCBI Taxonomy" id="85688"/>
    <lineage>
        <taxon>Bacteria</taxon>
        <taxon>Bacillati</taxon>
        <taxon>Actinomycetota</taxon>
        <taxon>Actinomycetes</taxon>
        <taxon>Mycobacteriales</taxon>
        <taxon>Nocardiaceae</taxon>
        <taxon>Nocardia</taxon>
    </lineage>
</organism>
<evidence type="ECO:0000256" key="5">
    <source>
        <dbReference type="ARBA" id="ARBA00022840"/>
    </source>
</evidence>
<feature type="binding site" evidence="7">
    <location>
        <position position="52"/>
    </location>
    <ligand>
        <name>L-glutamate</name>
        <dbReference type="ChEBI" id="CHEBI:29985"/>
    </ligand>
</feature>
<dbReference type="PRINTS" id="PR00987">
    <property type="entry name" value="TRNASYNTHGLU"/>
</dbReference>
<keyword evidence="2 7" id="KW-0479">Metal-binding</keyword>
<feature type="binding site" evidence="7">
    <location>
        <position position="131"/>
    </location>
    <ligand>
        <name>Zn(2+)</name>
        <dbReference type="ChEBI" id="CHEBI:29105"/>
    </ligand>
</feature>
<dbReference type="Pfam" id="PF00749">
    <property type="entry name" value="tRNA-synt_1c"/>
    <property type="match status" value="1"/>
</dbReference>
<dbReference type="PROSITE" id="PS00178">
    <property type="entry name" value="AA_TRNA_LIGASE_I"/>
    <property type="match status" value="1"/>
</dbReference>
<feature type="binding site" evidence="7">
    <location>
        <position position="106"/>
    </location>
    <ligand>
        <name>Zn(2+)</name>
        <dbReference type="ChEBI" id="CHEBI:29105"/>
    </ligand>
</feature>
<keyword evidence="3 7" id="KW-0547">Nucleotide-binding</keyword>
<dbReference type="InterPro" id="IPR022380">
    <property type="entry name" value="Glu-Q_tRNA(Asp)_Synthase"/>
</dbReference>
<keyword evidence="11" id="KW-1185">Reference proteome</keyword>
<evidence type="ECO:0000256" key="7">
    <source>
        <dbReference type="HAMAP-Rule" id="MF_01428"/>
    </source>
</evidence>
<keyword evidence="1 7" id="KW-0436">Ligase</keyword>
<dbReference type="HAMAP" id="MF_01428">
    <property type="entry name" value="Glu_Q_tRNA_synth"/>
    <property type="match status" value="1"/>
</dbReference>
<name>A0A231HCT7_9NOCA</name>
<keyword evidence="8" id="KW-0648">Protein biosynthesis</keyword>
<feature type="binding site" evidence="7">
    <location>
        <position position="247"/>
    </location>
    <ligand>
        <name>ATP</name>
        <dbReference type="ChEBI" id="CHEBI:30616"/>
    </ligand>
</feature>
<dbReference type="InterPro" id="IPR014729">
    <property type="entry name" value="Rossmann-like_a/b/a_fold"/>
</dbReference>
<keyword evidence="5 7" id="KW-0067">ATP-binding</keyword>
<feature type="domain" description="Glutamyl/glutaminyl-tRNA synthetase class Ib catalytic" evidence="9">
    <location>
        <begin position="16"/>
        <end position="283"/>
    </location>
</feature>
<dbReference type="InterPro" id="IPR000924">
    <property type="entry name" value="Glu/Gln-tRNA-synth"/>
</dbReference>
<reference evidence="10 11" key="1">
    <citation type="submission" date="2017-07" db="EMBL/GenBank/DDBJ databases">
        <title>First draft Genome Sequence of Nocardia cerradoensis isolated from human infection.</title>
        <authorList>
            <person name="Carrasco G."/>
        </authorList>
    </citation>
    <scope>NUCLEOTIDE SEQUENCE [LARGE SCALE GENOMIC DNA]</scope>
    <source>
        <strain evidence="10 11">CNM20130759</strain>
    </source>
</reference>
<accession>A0A231HCT7</accession>
<dbReference type="Proteomes" id="UP000215506">
    <property type="component" value="Unassembled WGS sequence"/>
</dbReference>
<dbReference type="GO" id="GO:0006400">
    <property type="term" value="P:tRNA modification"/>
    <property type="evidence" value="ECO:0007669"/>
    <property type="project" value="InterPro"/>
</dbReference>